<dbReference type="PATRIC" id="fig|1165867.3.peg.4841"/>
<comment type="caution">
    <text evidence="1">The sequence shown here is derived from an EMBL/GenBank/DDBJ whole genome shotgun (WGS) entry which is preliminary data.</text>
</comment>
<dbReference type="SUPFAM" id="SSF51735">
    <property type="entry name" value="NAD(P)-binding Rossmann-fold domains"/>
    <property type="match status" value="1"/>
</dbReference>
<proteinExistence type="predicted"/>
<name>I0WLZ8_RHOOP</name>
<gene>
    <name evidence="1" type="ORF">W59_23730</name>
</gene>
<accession>I0WLZ8</accession>
<dbReference type="InterPro" id="IPR036291">
    <property type="entry name" value="NAD(P)-bd_dom_sf"/>
</dbReference>
<sequence length="49" mass="5290">MACTAINPGPTDTGWMTEQQKAHMIDFTPLGRLGVPQDCAKLVTFLAGR</sequence>
<protein>
    <submittedName>
        <fullName evidence="1">3-ketoacyl-(Acyl-carrier-protein) reductase</fullName>
    </submittedName>
</protein>
<dbReference type="AlphaFoldDB" id="I0WLZ8"/>
<reference evidence="1 2" key="1">
    <citation type="journal article" date="2012" name="J. Bacteriol.">
        <title>Draft genome sequence of the nitrophenol-degrading actinomycete Rhodococcus imtechensis RKJ300.</title>
        <authorList>
            <person name="Vikram S."/>
            <person name="Kumar S."/>
            <person name="Subramanian S."/>
            <person name="Raghava G.P."/>
        </authorList>
    </citation>
    <scope>NUCLEOTIDE SEQUENCE [LARGE SCALE GENOMIC DNA]</scope>
    <source>
        <strain evidence="1 2">RKJ300</strain>
    </source>
</reference>
<dbReference type="EMBL" id="AJJH01000135">
    <property type="protein sequence ID" value="EID77414.1"/>
    <property type="molecule type" value="Genomic_DNA"/>
</dbReference>
<dbReference type="Gene3D" id="3.40.50.720">
    <property type="entry name" value="NAD(P)-binding Rossmann-like Domain"/>
    <property type="match status" value="1"/>
</dbReference>
<organism evidence="1 2">
    <name type="scientific">Rhodococcus opacus RKJ300 = JCM 13270</name>
    <dbReference type="NCBI Taxonomy" id="1165867"/>
    <lineage>
        <taxon>Bacteria</taxon>
        <taxon>Bacillati</taxon>
        <taxon>Actinomycetota</taxon>
        <taxon>Actinomycetes</taxon>
        <taxon>Mycobacteriales</taxon>
        <taxon>Nocardiaceae</taxon>
        <taxon>Rhodococcus</taxon>
    </lineage>
</organism>
<evidence type="ECO:0000313" key="2">
    <source>
        <dbReference type="Proteomes" id="UP000006447"/>
    </source>
</evidence>
<evidence type="ECO:0000313" key="1">
    <source>
        <dbReference type="EMBL" id="EID77414.1"/>
    </source>
</evidence>
<dbReference type="Proteomes" id="UP000006447">
    <property type="component" value="Unassembled WGS sequence"/>
</dbReference>